<reference evidence="2 3" key="1">
    <citation type="submission" date="2021-02" db="EMBL/GenBank/DDBJ databases">
        <title>Plant Genome Project.</title>
        <authorList>
            <person name="Zhang R.-G."/>
        </authorList>
    </citation>
    <scope>NUCLEOTIDE SEQUENCE [LARGE SCALE GENOMIC DNA]</scope>
    <source>
        <tissue evidence="2">Leaves</tissue>
    </source>
</reference>
<keyword evidence="3" id="KW-1185">Reference proteome</keyword>
<name>A0ABQ8HYS7_9ROSI</name>
<dbReference type="EMBL" id="JAFEMO010000006">
    <property type="protein sequence ID" value="KAH7569384.1"/>
    <property type="molecule type" value="Genomic_DNA"/>
</dbReference>
<proteinExistence type="predicted"/>
<evidence type="ECO:0000256" key="1">
    <source>
        <dbReference type="SAM" id="Coils"/>
    </source>
</evidence>
<gene>
    <name evidence="2" type="ORF">JRO89_XS06G0153200</name>
</gene>
<evidence type="ECO:0000313" key="3">
    <source>
        <dbReference type="Proteomes" id="UP000827721"/>
    </source>
</evidence>
<dbReference type="Proteomes" id="UP000827721">
    <property type="component" value="Unassembled WGS sequence"/>
</dbReference>
<sequence length="140" mass="16163">MFQLRLPIFKKYVSVEDRMAHCPDNIPPPMEKTGKEPSLIDCLKKFHVRKHSTKVWTHEKAKQLYEQMEASETNAIKEDWVKAKDVYGSSSDESSKRDRVDKQEELELKIKSLTEELKELRGLASSMISNSDTQRPPASV</sequence>
<evidence type="ECO:0008006" key="4">
    <source>
        <dbReference type="Google" id="ProtNLM"/>
    </source>
</evidence>
<protein>
    <recommendedName>
        <fullName evidence="4">Transposase</fullName>
    </recommendedName>
</protein>
<accession>A0ABQ8HYS7</accession>
<feature type="coiled-coil region" evidence="1">
    <location>
        <begin position="96"/>
        <end position="130"/>
    </location>
</feature>
<organism evidence="2 3">
    <name type="scientific">Xanthoceras sorbifolium</name>
    <dbReference type="NCBI Taxonomy" id="99658"/>
    <lineage>
        <taxon>Eukaryota</taxon>
        <taxon>Viridiplantae</taxon>
        <taxon>Streptophyta</taxon>
        <taxon>Embryophyta</taxon>
        <taxon>Tracheophyta</taxon>
        <taxon>Spermatophyta</taxon>
        <taxon>Magnoliopsida</taxon>
        <taxon>eudicotyledons</taxon>
        <taxon>Gunneridae</taxon>
        <taxon>Pentapetalae</taxon>
        <taxon>rosids</taxon>
        <taxon>malvids</taxon>
        <taxon>Sapindales</taxon>
        <taxon>Sapindaceae</taxon>
        <taxon>Xanthoceroideae</taxon>
        <taxon>Xanthoceras</taxon>
    </lineage>
</organism>
<keyword evidence="1" id="KW-0175">Coiled coil</keyword>
<evidence type="ECO:0000313" key="2">
    <source>
        <dbReference type="EMBL" id="KAH7569384.1"/>
    </source>
</evidence>
<comment type="caution">
    <text evidence="2">The sequence shown here is derived from an EMBL/GenBank/DDBJ whole genome shotgun (WGS) entry which is preliminary data.</text>
</comment>